<protein>
    <recommendedName>
        <fullName evidence="4">DUF4129 domain-containing protein</fullName>
    </recommendedName>
</protein>
<keyword evidence="1" id="KW-0472">Membrane</keyword>
<feature type="transmembrane region" description="Helical" evidence="1">
    <location>
        <begin position="62"/>
        <end position="78"/>
    </location>
</feature>
<evidence type="ECO:0008006" key="4">
    <source>
        <dbReference type="Google" id="ProtNLM"/>
    </source>
</evidence>
<accession>A0A916W912</accession>
<dbReference type="RefSeq" id="WP_188384599.1">
    <property type="nucleotide sequence ID" value="NZ_BMEY01000009.1"/>
</dbReference>
<feature type="transmembrane region" description="Helical" evidence="1">
    <location>
        <begin position="134"/>
        <end position="155"/>
    </location>
</feature>
<dbReference type="EMBL" id="BMEY01000009">
    <property type="protein sequence ID" value="GGA76978.1"/>
    <property type="molecule type" value="Genomic_DNA"/>
</dbReference>
<gene>
    <name evidence="2" type="ORF">GCM10008025_20740</name>
</gene>
<evidence type="ECO:0000256" key="1">
    <source>
        <dbReference type="SAM" id="Phobius"/>
    </source>
</evidence>
<keyword evidence="3" id="KW-1185">Reference proteome</keyword>
<keyword evidence="1" id="KW-0812">Transmembrane</keyword>
<feature type="transmembrane region" description="Helical" evidence="1">
    <location>
        <begin position="255"/>
        <end position="276"/>
    </location>
</feature>
<comment type="caution">
    <text evidence="2">The sequence shown here is derived from an EMBL/GenBank/DDBJ whole genome shotgun (WGS) entry which is preliminary data.</text>
</comment>
<sequence>MQHNHPLIAYAYHFLAEAIIIFMVFMPVFYHRYFYVPYWSYLAVIVVACIIFTLIKKSNANLFVYVLVAPVLFVTFSMLDYPTIIVILLSGLLVWRYMAIQHQEFIKRESLYILLTVIATIYVTIFVHDSEFMVYPFLQFVILFFGYISSHLVYVVKEDRKQIDRKVPGYFIGILIAGAVLLFATYPILRFVTVTLWDGLISLTGGSILGVSNVLGYFFEVEKRGWPDQDSDKITHDGYGYAAPDESVIREMSGLLMFTIAVVLLFVMVLLIISFFRRQVKKRYKKGEIQEKVSEATFLIQRDSIVEDNKTSIFRRKVKSPNHPIRKLVFQFERKAVKHKKGRKPHETIEDWFKRIGIEEDINIYQSVRYGNHIVNESDQESLKEQLKRMEELLTAK</sequence>
<feature type="transmembrane region" description="Helical" evidence="1">
    <location>
        <begin position="84"/>
        <end position="99"/>
    </location>
</feature>
<organism evidence="2 3">
    <name type="scientific">Ornithinibacillus halotolerans</name>
    <dbReference type="NCBI Taxonomy" id="1274357"/>
    <lineage>
        <taxon>Bacteria</taxon>
        <taxon>Bacillati</taxon>
        <taxon>Bacillota</taxon>
        <taxon>Bacilli</taxon>
        <taxon>Bacillales</taxon>
        <taxon>Bacillaceae</taxon>
        <taxon>Ornithinibacillus</taxon>
    </lineage>
</organism>
<dbReference type="AlphaFoldDB" id="A0A916W912"/>
<feature type="transmembrane region" description="Helical" evidence="1">
    <location>
        <begin position="36"/>
        <end position="55"/>
    </location>
</feature>
<keyword evidence="1" id="KW-1133">Transmembrane helix</keyword>
<reference evidence="2" key="1">
    <citation type="journal article" date="2014" name="Int. J. Syst. Evol. Microbiol.">
        <title>Complete genome sequence of Corynebacterium casei LMG S-19264T (=DSM 44701T), isolated from a smear-ripened cheese.</title>
        <authorList>
            <consortium name="US DOE Joint Genome Institute (JGI-PGF)"/>
            <person name="Walter F."/>
            <person name="Albersmeier A."/>
            <person name="Kalinowski J."/>
            <person name="Ruckert C."/>
        </authorList>
    </citation>
    <scope>NUCLEOTIDE SEQUENCE</scope>
    <source>
        <strain evidence="2">CGMCC 1.12408</strain>
    </source>
</reference>
<feature type="transmembrane region" description="Helical" evidence="1">
    <location>
        <begin position="7"/>
        <end position="30"/>
    </location>
</feature>
<proteinExistence type="predicted"/>
<feature type="transmembrane region" description="Helical" evidence="1">
    <location>
        <begin position="167"/>
        <end position="189"/>
    </location>
</feature>
<reference evidence="2" key="2">
    <citation type="submission" date="2020-09" db="EMBL/GenBank/DDBJ databases">
        <authorList>
            <person name="Sun Q."/>
            <person name="Zhou Y."/>
        </authorList>
    </citation>
    <scope>NUCLEOTIDE SEQUENCE</scope>
    <source>
        <strain evidence="2">CGMCC 1.12408</strain>
    </source>
</reference>
<name>A0A916W912_9BACI</name>
<feature type="transmembrane region" description="Helical" evidence="1">
    <location>
        <begin position="111"/>
        <end position="128"/>
    </location>
</feature>
<evidence type="ECO:0000313" key="3">
    <source>
        <dbReference type="Proteomes" id="UP000613512"/>
    </source>
</evidence>
<evidence type="ECO:0000313" key="2">
    <source>
        <dbReference type="EMBL" id="GGA76978.1"/>
    </source>
</evidence>
<dbReference type="Proteomes" id="UP000613512">
    <property type="component" value="Unassembled WGS sequence"/>
</dbReference>